<name>A0AAJ1U8C8_9RHOB</name>
<keyword evidence="7 17" id="KW-0812">Transmembrane</keyword>
<evidence type="ECO:0000256" key="6">
    <source>
        <dbReference type="ARBA" id="ARBA00022475"/>
    </source>
</evidence>
<dbReference type="AlphaFoldDB" id="A0AAJ1U8C8"/>
<feature type="transmembrane region" description="Helical" evidence="17">
    <location>
        <begin position="48"/>
        <end position="68"/>
    </location>
</feature>
<evidence type="ECO:0000256" key="17">
    <source>
        <dbReference type="SAM" id="Phobius"/>
    </source>
</evidence>
<dbReference type="GO" id="GO:0005886">
    <property type="term" value="C:plasma membrane"/>
    <property type="evidence" value="ECO:0007669"/>
    <property type="project" value="UniProtKB-SubCell"/>
</dbReference>
<comment type="similarity">
    <text evidence="2">Belongs to the cytochrome c oxidase bacterial subunit 4 family.</text>
</comment>
<dbReference type="NCBIfam" id="TIGR02847">
    <property type="entry name" value="CyoD"/>
    <property type="match status" value="1"/>
</dbReference>
<comment type="subcellular location">
    <subcellularLocation>
        <location evidence="1">Cell membrane</location>
        <topology evidence="1">Multi-pass membrane protein</topology>
    </subcellularLocation>
</comment>
<evidence type="ECO:0000256" key="3">
    <source>
        <dbReference type="ARBA" id="ARBA00011700"/>
    </source>
</evidence>
<dbReference type="PANTHER" id="PTHR36835:SF1">
    <property type="entry name" value="CYTOCHROME BO(3) UBIQUINOL OXIDASE SUBUNIT 4"/>
    <property type="match status" value="1"/>
</dbReference>
<evidence type="ECO:0000313" key="18">
    <source>
        <dbReference type="EMBL" id="MDQ2093645.1"/>
    </source>
</evidence>
<evidence type="ECO:0000256" key="14">
    <source>
        <dbReference type="ARBA" id="ARBA00030211"/>
    </source>
</evidence>
<dbReference type="InterPro" id="IPR005171">
    <property type="entry name" value="Cyt_c_oxidase_su4_prok"/>
</dbReference>
<evidence type="ECO:0000256" key="16">
    <source>
        <dbReference type="ARBA" id="ARBA00032185"/>
    </source>
</evidence>
<evidence type="ECO:0000256" key="5">
    <source>
        <dbReference type="ARBA" id="ARBA00022448"/>
    </source>
</evidence>
<gene>
    <name evidence="18" type="primary">cyoD</name>
    <name evidence="18" type="ORF">NOI20_05955</name>
</gene>
<evidence type="ECO:0000256" key="10">
    <source>
        <dbReference type="ARBA" id="ARBA00023002"/>
    </source>
</evidence>
<feature type="transmembrane region" description="Helical" evidence="17">
    <location>
        <begin position="80"/>
        <end position="102"/>
    </location>
</feature>
<dbReference type="InterPro" id="IPR050968">
    <property type="entry name" value="Cytochrome_c_oxidase_bac_sub4"/>
</dbReference>
<proteinExistence type="inferred from homology"/>
<evidence type="ECO:0000256" key="1">
    <source>
        <dbReference type="ARBA" id="ARBA00004651"/>
    </source>
</evidence>
<dbReference type="InterPro" id="IPR014210">
    <property type="entry name" value="Cyt_o_ubiqinol_oxidase_su4"/>
</dbReference>
<evidence type="ECO:0000256" key="2">
    <source>
        <dbReference type="ARBA" id="ARBA00008079"/>
    </source>
</evidence>
<dbReference type="PANTHER" id="PTHR36835">
    <property type="entry name" value="CYTOCHROME BO(3) UBIQUINOL OXIDASE SUBUNIT 4"/>
    <property type="match status" value="1"/>
</dbReference>
<evidence type="ECO:0000256" key="7">
    <source>
        <dbReference type="ARBA" id="ARBA00022692"/>
    </source>
</evidence>
<comment type="caution">
    <text evidence="18">The sequence shown here is derived from an EMBL/GenBank/DDBJ whole genome shotgun (WGS) entry which is preliminary data.</text>
</comment>
<dbReference type="RefSeq" id="WP_317625228.1">
    <property type="nucleotide sequence ID" value="NZ_JANFFA010000001.1"/>
</dbReference>
<organism evidence="18 19">
    <name type="scientific">Rhodalgimonas zhirmunskyi</name>
    <dbReference type="NCBI Taxonomy" id="2964767"/>
    <lineage>
        <taxon>Bacteria</taxon>
        <taxon>Pseudomonadati</taxon>
        <taxon>Pseudomonadota</taxon>
        <taxon>Alphaproteobacteria</taxon>
        <taxon>Rhodobacterales</taxon>
        <taxon>Roseobacteraceae</taxon>
        <taxon>Rhodalgimonas</taxon>
    </lineage>
</organism>
<keyword evidence="19" id="KW-1185">Reference proteome</keyword>
<accession>A0AAJ1U8C8</accession>
<evidence type="ECO:0000256" key="4">
    <source>
        <dbReference type="ARBA" id="ARBA00014689"/>
    </source>
</evidence>
<evidence type="ECO:0000313" key="19">
    <source>
        <dbReference type="Proteomes" id="UP001227162"/>
    </source>
</evidence>
<keyword evidence="11 17" id="KW-0472">Membrane</keyword>
<dbReference type="EMBL" id="JANFFA010000001">
    <property type="protein sequence ID" value="MDQ2093645.1"/>
    <property type="molecule type" value="Genomic_DNA"/>
</dbReference>
<feature type="transmembrane region" description="Helical" evidence="17">
    <location>
        <begin position="21"/>
        <end position="42"/>
    </location>
</feature>
<evidence type="ECO:0000256" key="9">
    <source>
        <dbReference type="ARBA" id="ARBA00022989"/>
    </source>
</evidence>
<comment type="function">
    <text evidence="12">Cytochrome bo(3) ubiquinol terminal oxidase is the component of the aerobic respiratory chain of E.coli that predominates when cells are grown at high aeration. Has proton pump activity across the membrane in addition to electron transfer, pumping 2 protons/electron.</text>
</comment>
<evidence type="ECO:0000256" key="12">
    <source>
        <dbReference type="ARBA" id="ARBA00025694"/>
    </source>
</evidence>
<dbReference type="GO" id="GO:0009319">
    <property type="term" value="C:cytochrome o ubiquinol oxidase complex"/>
    <property type="evidence" value="ECO:0007669"/>
    <property type="project" value="TreeGrafter"/>
</dbReference>
<dbReference type="GO" id="GO:0015990">
    <property type="term" value="P:electron transport coupled proton transport"/>
    <property type="evidence" value="ECO:0007669"/>
    <property type="project" value="InterPro"/>
</dbReference>
<keyword evidence="6" id="KW-1003">Cell membrane</keyword>
<dbReference type="Pfam" id="PF03626">
    <property type="entry name" value="COX4_pro"/>
    <property type="match status" value="1"/>
</dbReference>
<reference evidence="18" key="1">
    <citation type="submission" date="2022-07" db="EMBL/GenBank/DDBJ databases">
        <authorList>
            <person name="Otstavnykh N."/>
            <person name="Isaeva M."/>
            <person name="Bystritskaya E."/>
        </authorList>
    </citation>
    <scope>NUCLEOTIDE SEQUENCE</scope>
    <source>
        <strain evidence="18">10Alg 79</strain>
    </source>
</reference>
<dbReference type="GO" id="GO:0009486">
    <property type="term" value="F:cytochrome bo3 ubiquinol oxidase activity"/>
    <property type="evidence" value="ECO:0007669"/>
    <property type="project" value="InterPro"/>
</dbReference>
<keyword evidence="10" id="KW-0560">Oxidoreductase</keyword>
<sequence>MNKRLTPKIDAACKRDLRQYTIGYVLAMILSLAAFVIVWQGLVAGLTALAVLSVLATVQIVVHFHYFLHIGLEKSHRDDLYLILFTVLIVALMVAGTIWILYDQHSRM</sequence>
<reference evidence="18" key="2">
    <citation type="submission" date="2023-04" db="EMBL/GenBank/DDBJ databases">
        <title>'Rhodoalgimonas zhirmunskyi' gen. nov., isolated from a red alga.</title>
        <authorList>
            <person name="Nedashkovskaya O.I."/>
            <person name="Otstavnykh N.Y."/>
            <person name="Bystritskaya E.P."/>
            <person name="Balabanova L.A."/>
            <person name="Isaeva M.P."/>
        </authorList>
    </citation>
    <scope>NUCLEOTIDE SEQUENCE</scope>
    <source>
        <strain evidence="18">10Alg 79</strain>
    </source>
</reference>
<protein>
    <recommendedName>
        <fullName evidence="4">Cytochrome bo(3) ubiquinol oxidase subunit 4</fullName>
    </recommendedName>
    <alternativeName>
        <fullName evidence="16">Cytochrome o ubiquinol oxidase subunit 4</fullName>
    </alternativeName>
    <alternativeName>
        <fullName evidence="13">Oxidase bo(3) subunit 4</fullName>
    </alternativeName>
    <alternativeName>
        <fullName evidence="14">Ubiquinol oxidase polypeptide IV</fullName>
    </alternativeName>
    <alternativeName>
        <fullName evidence="15">Ubiquinol oxidase subunit 4</fullName>
    </alternativeName>
</protein>
<evidence type="ECO:0000256" key="11">
    <source>
        <dbReference type="ARBA" id="ARBA00023136"/>
    </source>
</evidence>
<dbReference type="GO" id="GO:0019646">
    <property type="term" value="P:aerobic electron transport chain"/>
    <property type="evidence" value="ECO:0007669"/>
    <property type="project" value="TreeGrafter"/>
</dbReference>
<dbReference type="Proteomes" id="UP001227162">
    <property type="component" value="Unassembled WGS sequence"/>
</dbReference>
<evidence type="ECO:0000256" key="8">
    <source>
        <dbReference type="ARBA" id="ARBA00022982"/>
    </source>
</evidence>
<keyword evidence="9 17" id="KW-1133">Transmembrane helix</keyword>
<keyword evidence="8" id="KW-0249">Electron transport</keyword>
<dbReference type="GO" id="GO:0015078">
    <property type="term" value="F:proton transmembrane transporter activity"/>
    <property type="evidence" value="ECO:0007669"/>
    <property type="project" value="TreeGrafter"/>
</dbReference>
<comment type="subunit">
    <text evidence="3">Heterooctamer of two A chains, two B chains, two C chains and two D chains.</text>
</comment>
<keyword evidence="5" id="KW-0813">Transport</keyword>
<evidence type="ECO:0000256" key="13">
    <source>
        <dbReference type="ARBA" id="ARBA00030071"/>
    </source>
</evidence>
<evidence type="ECO:0000256" key="15">
    <source>
        <dbReference type="ARBA" id="ARBA00031887"/>
    </source>
</evidence>